<dbReference type="InterPro" id="IPR036249">
    <property type="entry name" value="Thioredoxin-like_sf"/>
</dbReference>
<feature type="domain" description="Thioredoxin" evidence="2">
    <location>
        <begin position="320"/>
        <end position="458"/>
    </location>
</feature>
<evidence type="ECO:0000259" key="2">
    <source>
        <dbReference type="PROSITE" id="PS51352"/>
    </source>
</evidence>
<evidence type="ECO:0000313" key="3">
    <source>
        <dbReference type="EMBL" id="MDG3008425.1"/>
    </source>
</evidence>
<keyword evidence="1" id="KW-0732">Signal</keyword>
<dbReference type="InterPro" id="IPR050553">
    <property type="entry name" value="Thioredoxin_ResA/DsbE_sf"/>
</dbReference>
<gene>
    <name evidence="3" type="ORF">PZE19_32060</name>
</gene>
<dbReference type="Gene3D" id="3.40.30.10">
    <property type="entry name" value="Glutaredoxin"/>
    <property type="match status" value="1"/>
</dbReference>
<reference evidence="3 4" key="1">
    <citation type="submission" date="2023-03" db="EMBL/GenBank/DDBJ databases">
        <title>Paludisphaera mucosa sp. nov. a novel planctomycete from northern fen.</title>
        <authorList>
            <person name="Ivanova A."/>
        </authorList>
    </citation>
    <scope>NUCLEOTIDE SEQUENCE [LARGE SCALE GENOMIC DNA]</scope>
    <source>
        <strain evidence="3 4">Pla2</strain>
    </source>
</reference>
<name>A0ABT6FM20_9BACT</name>
<dbReference type="Proteomes" id="UP001216907">
    <property type="component" value="Unassembled WGS sequence"/>
</dbReference>
<dbReference type="PANTHER" id="PTHR42852">
    <property type="entry name" value="THIOL:DISULFIDE INTERCHANGE PROTEIN DSBE"/>
    <property type="match status" value="1"/>
</dbReference>
<dbReference type="PANTHER" id="PTHR42852:SF13">
    <property type="entry name" value="PROTEIN DIPZ"/>
    <property type="match status" value="1"/>
</dbReference>
<dbReference type="Pfam" id="PF08534">
    <property type="entry name" value="Redoxin"/>
    <property type="match status" value="1"/>
</dbReference>
<sequence>MTRVWDAGSWKTWIVLLAGLTSQAVSAAKAEEELPRYRLEPGMVLSYTGRTSIKANSDTFFEDQDTTAWVVRRNSDGSRRVVIRVGNRLREAAGPGAGKAPTKGQQLPPMEYSLGYFDLSPDGRLGADAQLGSDFDPAIAFPRLPDKPSAGEWGQRDARTGQEYGYSSLRRGTDGWGFHAERLGPLKRVYTIGFGSDYRFDRGMVVGAEQHFSQEIGVKTKGTGKLELAGVETKNAAWVAAFAPAADRSIAALRAYRKAIQAAAKDAENGASLLADARRKLQAARDATDEPVFREEFDRKLAGHDARAKAYMESAKRRAAVVGKPFPDWSLQGLDGETHSLADYRGRVVVLDFWFRGCGWCIKAMPEIDAVAEKFKGRPVAVLGMNTDAEEEDARFVAEVMGLKYPTLRARGVPEKIDVKGFPAVILVGPDGVVRDIHYGYSPTMGAELTKAIEGLLPRGAKSTRKP</sequence>
<dbReference type="PROSITE" id="PS51352">
    <property type="entry name" value="THIOREDOXIN_2"/>
    <property type="match status" value="1"/>
</dbReference>
<dbReference type="CDD" id="cd02966">
    <property type="entry name" value="TlpA_like_family"/>
    <property type="match status" value="1"/>
</dbReference>
<evidence type="ECO:0000256" key="1">
    <source>
        <dbReference type="SAM" id="SignalP"/>
    </source>
</evidence>
<accession>A0ABT6FM20</accession>
<feature type="chain" id="PRO_5047491887" evidence="1">
    <location>
        <begin position="28"/>
        <end position="467"/>
    </location>
</feature>
<dbReference type="EMBL" id="JARRAG010000006">
    <property type="protein sequence ID" value="MDG3008425.1"/>
    <property type="molecule type" value="Genomic_DNA"/>
</dbReference>
<dbReference type="RefSeq" id="WP_277864743.1">
    <property type="nucleotide sequence ID" value="NZ_JARRAG010000006.1"/>
</dbReference>
<dbReference type="InterPro" id="IPR013766">
    <property type="entry name" value="Thioredoxin_domain"/>
</dbReference>
<dbReference type="SUPFAM" id="SSF52833">
    <property type="entry name" value="Thioredoxin-like"/>
    <property type="match status" value="1"/>
</dbReference>
<protein>
    <submittedName>
        <fullName evidence="3">TlpA disulfide reductase family protein</fullName>
    </submittedName>
</protein>
<organism evidence="3 4">
    <name type="scientific">Paludisphaera mucosa</name>
    <dbReference type="NCBI Taxonomy" id="3030827"/>
    <lineage>
        <taxon>Bacteria</taxon>
        <taxon>Pseudomonadati</taxon>
        <taxon>Planctomycetota</taxon>
        <taxon>Planctomycetia</taxon>
        <taxon>Isosphaerales</taxon>
        <taxon>Isosphaeraceae</taxon>
        <taxon>Paludisphaera</taxon>
    </lineage>
</organism>
<dbReference type="InterPro" id="IPR013740">
    <property type="entry name" value="Redoxin"/>
</dbReference>
<proteinExistence type="predicted"/>
<evidence type="ECO:0000313" key="4">
    <source>
        <dbReference type="Proteomes" id="UP001216907"/>
    </source>
</evidence>
<keyword evidence="4" id="KW-1185">Reference proteome</keyword>
<comment type="caution">
    <text evidence="3">The sequence shown here is derived from an EMBL/GenBank/DDBJ whole genome shotgun (WGS) entry which is preliminary data.</text>
</comment>
<feature type="signal peptide" evidence="1">
    <location>
        <begin position="1"/>
        <end position="27"/>
    </location>
</feature>